<dbReference type="PROSITE" id="PS51257">
    <property type="entry name" value="PROKAR_LIPOPROTEIN"/>
    <property type="match status" value="1"/>
</dbReference>
<keyword evidence="3" id="KW-1185">Reference proteome</keyword>
<sequence length="171" mass="18766">MYPFKSLLVLVALCAVLAGCSTTSLYRPAVGDGYGYSEQQLADDRYQIIFKARRTDSLTAQNFALARAAEVTLANGYDWFIVTDNQVTAIENTPEQGDAYSLRAAGNCDSPLCGNIETRRKYAGDGLNIGNDARRDLRIQMNIRVGSGALPDPDYAYDARQVKQDLVPKSK</sequence>
<reference evidence="3" key="1">
    <citation type="journal article" date="2018" name="Front. Microbiol.">
        <title>Genome-Based Analysis Reveals the Taxonomy and Diversity of the Family Idiomarinaceae.</title>
        <authorList>
            <person name="Liu Y."/>
            <person name="Lai Q."/>
            <person name="Shao Z."/>
        </authorList>
    </citation>
    <scope>NUCLEOTIDE SEQUENCE [LARGE SCALE GENOMIC DNA]</scope>
    <source>
        <strain evidence="3">CVS-6</strain>
    </source>
</reference>
<evidence type="ECO:0000256" key="1">
    <source>
        <dbReference type="SAM" id="SignalP"/>
    </source>
</evidence>
<dbReference type="AlphaFoldDB" id="A0A432YR43"/>
<dbReference type="OrthoDB" id="7172943at2"/>
<evidence type="ECO:0008006" key="4">
    <source>
        <dbReference type="Google" id="ProtNLM"/>
    </source>
</evidence>
<name>A0A432YR43_9GAMM</name>
<protein>
    <recommendedName>
        <fullName evidence="4">Lipoprotein</fullName>
    </recommendedName>
</protein>
<organism evidence="2 3">
    <name type="scientific">Pseudidiomarina insulisalsae</name>
    <dbReference type="NCBI Taxonomy" id="575789"/>
    <lineage>
        <taxon>Bacteria</taxon>
        <taxon>Pseudomonadati</taxon>
        <taxon>Pseudomonadota</taxon>
        <taxon>Gammaproteobacteria</taxon>
        <taxon>Alteromonadales</taxon>
        <taxon>Idiomarinaceae</taxon>
        <taxon>Pseudidiomarina</taxon>
    </lineage>
</organism>
<feature type="signal peptide" evidence="1">
    <location>
        <begin position="1"/>
        <end position="18"/>
    </location>
</feature>
<accession>A0A432YR43</accession>
<proteinExistence type="predicted"/>
<evidence type="ECO:0000313" key="2">
    <source>
        <dbReference type="EMBL" id="RUO63746.1"/>
    </source>
</evidence>
<evidence type="ECO:0000313" key="3">
    <source>
        <dbReference type="Proteomes" id="UP000288259"/>
    </source>
</evidence>
<dbReference type="NCBIfam" id="NF047637">
    <property type="entry name" value="lipo_CC0125"/>
    <property type="match status" value="1"/>
</dbReference>
<comment type="caution">
    <text evidence="2">The sequence shown here is derived from an EMBL/GenBank/DDBJ whole genome shotgun (WGS) entry which is preliminary data.</text>
</comment>
<gene>
    <name evidence="2" type="ORF">CWI71_01390</name>
</gene>
<dbReference type="RefSeq" id="WP_126753463.1">
    <property type="nucleotide sequence ID" value="NZ_PIPY01000001.1"/>
</dbReference>
<keyword evidence="1" id="KW-0732">Signal</keyword>
<dbReference type="Proteomes" id="UP000288259">
    <property type="component" value="Unassembled WGS sequence"/>
</dbReference>
<feature type="chain" id="PRO_5019544969" description="Lipoprotein" evidence="1">
    <location>
        <begin position="19"/>
        <end position="171"/>
    </location>
</feature>
<dbReference type="EMBL" id="PIPY01000001">
    <property type="protein sequence ID" value="RUO63746.1"/>
    <property type="molecule type" value="Genomic_DNA"/>
</dbReference>